<dbReference type="Proteomes" id="UP001432322">
    <property type="component" value="Unassembled WGS sequence"/>
</dbReference>
<feature type="region of interest" description="Disordered" evidence="1">
    <location>
        <begin position="57"/>
        <end position="81"/>
    </location>
</feature>
<evidence type="ECO:0008006" key="4">
    <source>
        <dbReference type="Google" id="ProtNLM"/>
    </source>
</evidence>
<organism evidence="2 3">
    <name type="scientific">Pristionchus fissidentatus</name>
    <dbReference type="NCBI Taxonomy" id="1538716"/>
    <lineage>
        <taxon>Eukaryota</taxon>
        <taxon>Metazoa</taxon>
        <taxon>Ecdysozoa</taxon>
        <taxon>Nematoda</taxon>
        <taxon>Chromadorea</taxon>
        <taxon>Rhabditida</taxon>
        <taxon>Rhabditina</taxon>
        <taxon>Diplogasteromorpha</taxon>
        <taxon>Diplogasteroidea</taxon>
        <taxon>Neodiplogasteridae</taxon>
        <taxon>Pristionchus</taxon>
    </lineage>
</organism>
<accession>A0AAV5WMI2</accession>
<dbReference type="EMBL" id="BTSY01000006">
    <property type="protein sequence ID" value="GMT31810.1"/>
    <property type="molecule type" value="Genomic_DNA"/>
</dbReference>
<dbReference type="AlphaFoldDB" id="A0AAV5WMI2"/>
<sequence length="274" mass="30356">MRSCSGGYGSEMVRVCGGLTASRDASTVSCRLIVRVGVREVLDHELDRLERPLQAERRGSRGLRDQHRIGYGSRRSGGRERIVHRPSTAASPRLVRRIVLRRRSHRRVRLVSVDVSIGRLLLSMILGRSSVRVVQFLILYRVVREGRLGPIPRLGRVLRLVVVVARERCGVRSVVDVASGRSSLPPTPAVHEAQNEETEHADRRNGDESECHVAQVHDVVRHAVHVVSDLDHFRDAIAEQRVHVHEVGLVIIVAHVLVGGMGGGGSHLLKSRPS</sequence>
<proteinExistence type="predicted"/>
<gene>
    <name evidence="2" type="ORF">PFISCL1PPCAC_23107</name>
</gene>
<reference evidence="2" key="1">
    <citation type="submission" date="2023-10" db="EMBL/GenBank/DDBJ databases">
        <title>Genome assembly of Pristionchus species.</title>
        <authorList>
            <person name="Yoshida K."/>
            <person name="Sommer R.J."/>
        </authorList>
    </citation>
    <scope>NUCLEOTIDE SEQUENCE</scope>
    <source>
        <strain evidence="2">RS5133</strain>
    </source>
</reference>
<evidence type="ECO:0000313" key="2">
    <source>
        <dbReference type="EMBL" id="GMT31810.1"/>
    </source>
</evidence>
<feature type="region of interest" description="Disordered" evidence="1">
    <location>
        <begin position="179"/>
        <end position="208"/>
    </location>
</feature>
<protein>
    <recommendedName>
        <fullName evidence="4">G protein-coupled receptor</fullName>
    </recommendedName>
</protein>
<evidence type="ECO:0000313" key="3">
    <source>
        <dbReference type="Proteomes" id="UP001432322"/>
    </source>
</evidence>
<keyword evidence="3" id="KW-1185">Reference proteome</keyword>
<comment type="caution">
    <text evidence="2">The sequence shown here is derived from an EMBL/GenBank/DDBJ whole genome shotgun (WGS) entry which is preliminary data.</text>
</comment>
<name>A0AAV5WMI2_9BILA</name>
<feature type="compositionally biased region" description="Basic and acidic residues" evidence="1">
    <location>
        <begin position="57"/>
        <end position="68"/>
    </location>
</feature>
<evidence type="ECO:0000256" key="1">
    <source>
        <dbReference type="SAM" id="MobiDB-lite"/>
    </source>
</evidence>
<feature type="compositionally biased region" description="Basic and acidic residues" evidence="1">
    <location>
        <begin position="193"/>
        <end position="208"/>
    </location>
</feature>